<keyword evidence="1" id="KW-1133">Transmembrane helix</keyword>
<protein>
    <submittedName>
        <fullName evidence="2">ABC transporter permease subunit</fullName>
    </submittedName>
</protein>
<evidence type="ECO:0000313" key="2">
    <source>
        <dbReference type="EMBL" id="MDI2099186.1"/>
    </source>
</evidence>
<feature type="transmembrane region" description="Helical" evidence="1">
    <location>
        <begin position="240"/>
        <end position="258"/>
    </location>
</feature>
<keyword evidence="1" id="KW-0472">Membrane</keyword>
<dbReference type="GO" id="GO:0140359">
    <property type="term" value="F:ABC-type transporter activity"/>
    <property type="evidence" value="ECO:0007669"/>
    <property type="project" value="InterPro"/>
</dbReference>
<dbReference type="EMBL" id="JASATX010000003">
    <property type="protein sequence ID" value="MDI2099186.1"/>
    <property type="molecule type" value="Genomic_DNA"/>
</dbReference>
<reference evidence="2 3" key="1">
    <citation type="submission" date="2023-04" db="EMBL/GenBank/DDBJ databases">
        <title>Klugiella caeni sp. nov. isolated from the sludge of biochemical tank.</title>
        <authorList>
            <person name="Geng K."/>
        </authorList>
    </citation>
    <scope>NUCLEOTIDE SEQUENCE [LARGE SCALE GENOMIC DNA]</scope>
    <source>
        <strain evidence="2 3">YN-L-19</strain>
    </source>
</reference>
<dbReference type="RefSeq" id="WP_281488965.1">
    <property type="nucleotide sequence ID" value="NZ_JASATX010000003.1"/>
</dbReference>
<comment type="caution">
    <text evidence="2">The sequence shown here is derived from an EMBL/GenBank/DDBJ whole genome shotgun (WGS) entry which is preliminary data.</text>
</comment>
<dbReference type="Proteomes" id="UP001321506">
    <property type="component" value="Unassembled WGS sequence"/>
</dbReference>
<evidence type="ECO:0000256" key="1">
    <source>
        <dbReference type="SAM" id="Phobius"/>
    </source>
</evidence>
<proteinExistence type="predicted"/>
<feature type="transmembrane region" description="Helical" evidence="1">
    <location>
        <begin position="18"/>
        <end position="35"/>
    </location>
</feature>
<organism evidence="2 3">
    <name type="scientific">Ruicaihuangia caeni</name>
    <dbReference type="NCBI Taxonomy" id="3042517"/>
    <lineage>
        <taxon>Bacteria</taxon>
        <taxon>Bacillati</taxon>
        <taxon>Actinomycetota</taxon>
        <taxon>Actinomycetes</taxon>
        <taxon>Micrococcales</taxon>
        <taxon>Microbacteriaceae</taxon>
        <taxon>Ruicaihuangia</taxon>
    </lineage>
</organism>
<accession>A0AAW6T5S9</accession>
<feature type="transmembrane region" description="Helical" evidence="1">
    <location>
        <begin position="187"/>
        <end position="207"/>
    </location>
</feature>
<evidence type="ECO:0000313" key="3">
    <source>
        <dbReference type="Proteomes" id="UP001321506"/>
    </source>
</evidence>
<dbReference type="GO" id="GO:0005886">
    <property type="term" value="C:plasma membrane"/>
    <property type="evidence" value="ECO:0007669"/>
    <property type="project" value="UniProtKB-SubCell"/>
</dbReference>
<keyword evidence="3" id="KW-1185">Reference proteome</keyword>
<feature type="transmembrane region" description="Helical" evidence="1">
    <location>
        <begin position="76"/>
        <end position="98"/>
    </location>
</feature>
<sequence length="265" mass="27348">MRALPVFRRSLADSWRPLIAWAIAIVAVLALYLPLYPDIGGNGQLAQIIEGLPQGLVNALGYASIGTGAGYAQATFYGLMGFLLLSIASISWGGAAIAGAEESGRLELDLAHGVGRTQYALESALTLVVKLAALVTVAGVMVWTLNGPAELGLDAEGVLAASVSLMGLTLIGATAALAVGALTGRRAFATAAGAAIAVYGYALNAIANQSERLDWLRNASPYSWAFESAPLAEGFDWPRLALLWGISAALVAVAAVALRRRDVLG</sequence>
<gene>
    <name evidence="2" type="ORF">QF206_09460</name>
</gene>
<name>A0AAW6T5S9_9MICO</name>
<feature type="transmembrane region" description="Helical" evidence="1">
    <location>
        <begin position="157"/>
        <end position="180"/>
    </location>
</feature>
<feature type="transmembrane region" description="Helical" evidence="1">
    <location>
        <begin position="119"/>
        <end position="145"/>
    </location>
</feature>
<keyword evidence="1" id="KW-0812">Transmembrane</keyword>
<dbReference type="Pfam" id="PF12679">
    <property type="entry name" value="ABC2_membrane_2"/>
    <property type="match status" value="1"/>
</dbReference>
<dbReference type="AlphaFoldDB" id="A0AAW6T5S9"/>